<keyword evidence="3" id="KW-1185">Reference proteome</keyword>
<evidence type="ECO:0000313" key="3">
    <source>
        <dbReference type="Proteomes" id="UP000717328"/>
    </source>
</evidence>
<sequence>MQFLSTLAPNLTNLDRVIITTHKPRAIHLITDTSSHNGQLFSINFISSFTCFKIFHPHTRVELHWTPRKPSIQWFPLFSKIFNNIHCDVDNLQVGAPPHSLPYTHSLDYITTTHELERLRSWQLFYDNLRVLHLVRATLPTVSLKLHPFWQTLRLTWKHQDDPDRELGMAWEEEQCHLSKLAGDHVTTARVAHIILDQGYFGSFRQRFNLDGEIICPTCQVIETTNHIILNCPRFAAARHHVTQVKTQFNHLFPRNPHQTTLQHWLGSNEGIVALAHFLSRCNALKAPATLRPSTTIPPLPPPAPPPPNPGHDPPPQFTSDLDRYNAMFDGLIPVPTFNPDKVG</sequence>
<dbReference type="EMBL" id="JABCKI010006942">
    <property type="protein sequence ID" value="KAG5633849.1"/>
    <property type="molecule type" value="Genomic_DNA"/>
</dbReference>
<feature type="compositionally biased region" description="Pro residues" evidence="1">
    <location>
        <begin position="296"/>
        <end position="317"/>
    </location>
</feature>
<organism evidence="2 3">
    <name type="scientific">Sphagnurus paluster</name>
    <dbReference type="NCBI Taxonomy" id="117069"/>
    <lineage>
        <taxon>Eukaryota</taxon>
        <taxon>Fungi</taxon>
        <taxon>Dikarya</taxon>
        <taxon>Basidiomycota</taxon>
        <taxon>Agaricomycotina</taxon>
        <taxon>Agaricomycetes</taxon>
        <taxon>Agaricomycetidae</taxon>
        <taxon>Agaricales</taxon>
        <taxon>Tricholomatineae</taxon>
        <taxon>Lyophyllaceae</taxon>
        <taxon>Sphagnurus</taxon>
    </lineage>
</organism>
<protein>
    <submittedName>
        <fullName evidence="2">Uncharacterized protein</fullName>
    </submittedName>
</protein>
<accession>A0A9P7FLG9</accession>
<feature type="region of interest" description="Disordered" evidence="1">
    <location>
        <begin position="291"/>
        <end position="322"/>
    </location>
</feature>
<dbReference type="AlphaFoldDB" id="A0A9P7FLG9"/>
<proteinExistence type="predicted"/>
<dbReference type="Proteomes" id="UP000717328">
    <property type="component" value="Unassembled WGS sequence"/>
</dbReference>
<name>A0A9P7FLG9_9AGAR</name>
<comment type="caution">
    <text evidence="2">The sequence shown here is derived from an EMBL/GenBank/DDBJ whole genome shotgun (WGS) entry which is preliminary data.</text>
</comment>
<evidence type="ECO:0000256" key="1">
    <source>
        <dbReference type="SAM" id="MobiDB-lite"/>
    </source>
</evidence>
<dbReference type="OrthoDB" id="3230070at2759"/>
<gene>
    <name evidence="2" type="ORF">H0H81_004835</name>
</gene>
<reference evidence="2" key="1">
    <citation type="submission" date="2021-02" db="EMBL/GenBank/DDBJ databases">
        <authorList>
            <person name="Nieuwenhuis M."/>
            <person name="Van De Peppel L.J.J."/>
        </authorList>
    </citation>
    <scope>NUCLEOTIDE SEQUENCE</scope>
    <source>
        <strain evidence="2">D49</strain>
    </source>
</reference>
<reference evidence="2" key="2">
    <citation type="submission" date="2021-10" db="EMBL/GenBank/DDBJ databases">
        <title>Phylogenomics reveals ancestral predisposition of the termite-cultivated fungus Termitomyces towards a domesticated lifestyle.</title>
        <authorList>
            <person name="Auxier B."/>
            <person name="Grum-Grzhimaylo A."/>
            <person name="Cardenas M.E."/>
            <person name="Lodge J.D."/>
            <person name="Laessoe T."/>
            <person name="Pedersen O."/>
            <person name="Smith M.E."/>
            <person name="Kuyper T.W."/>
            <person name="Franco-Molano E.A."/>
            <person name="Baroni T.J."/>
            <person name="Aanen D.K."/>
        </authorList>
    </citation>
    <scope>NUCLEOTIDE SEQUENCE</scope>
    <source>
        <strain evidence="2">D49</strain>
    </source>
</reference>
<evidence type="ECO:0000313" key="2">
    <source>
        <dbReference type="EMBL" id="KAG5633849.1"/>
    </source>
</evidence>